<keyword evidence="2" id="KW-1185">Reference proteome</keyword>
<evidence type="ECO:0000313" key="1">
    <source>
        <dbReference type="EMBL" id="CAI2361313.1"/>
    </source>
</evidence>
<proteinExistence type="predicted"/>
<name>A0AAD1U9Q7_EUPCR</name>
<comment type="caution">
    <text evidence="1">The sequence shown here is derived from an EMBL/GenBank/DDBJ whole genome shotgun (WGS) entry which is preliminary data.</text>
</comment>
<reference evidence="1" key="1">
    <citation type="submission" date="2023-07" db="EMBL/GenBank/DDBJ databases">
        <authorList>
            <consortium name="AG Swart"/>
            <person name="Singh M."/>
            <person name="Singh A."/>
            <person name="Seah K."/>
            <person name="Emmerich C."/>
        </authorList>
    </citation>
    <scope>NUCLEOTIDE SEQUENCE</scope>
    <source>
        <strain evidence="1">DP1</strain>
    </source>
</reference>
<dbReference type="Proteomes" id="UP001295684">
    <property type="component" value="Unassembled WGS sequence"/>
</dbReference>
<organism evidence="1 2">
    <name type="scientific">Euplotes crassus</name>
    <dbReference type="NCBI Taxonomy" id="5936"/>
    <lineage>
        <taxon>Eukaryota</taxon>
        <taxon>Sar</taxon>
        <taxon>Alveolata</taxon>
        <taxon>Ciliophora</taxon>
        <taxon>Intramacronucleata</taxon>
        <taxon>Spirotrichea</taxon>
        <taxon>Hypotrichia</taxon>
        <taxon>Euplotida</taxon>
        <taxon>Euplotidae</taxon>
        <taxon>Moneuplotes</taxon>
    </lineage>
</organism>
<evidence type="ECO:0000313" key="2">
    <source>
        <dbReference type="Proteomes" id="UP001295684"/>
    </source>
</evidence>
<sequence length="153" mass="18016">MGGGPICGCCEEERVQIRQGQEGYYVFEKGKMFSKYEQISLTHEDILLPCERKHYEIKQFKGTQYPILNPEGEQIAKQEIFDIICEIKNKRNELRNFKSKDRQIVGKLRRQVKMLIEEKDRKVQVLDTAVSVREVYNFSFYSYSIISGLIHQV</sequence>
<protein>
    <submittedName>
        <fullName evidence="1">Uncharacterized protein</fullName>
    </submittedName>
</protein>
<dbReference type="AlphaFoldDB" id="A0AAD1U9Q7"/>
<accession>A0AAD1U9Q7</accession>
<gene>
    <name evidence="1" type="ORF">ECRASSUSDP1_LOCUS2624</name>
</gene>
<dbReference type="EMBL" id="CAMPGE010002506">
    <property type="protein sequence ID" value="CAI2361313.1"/>
    <property type="molecule type" value="Genomic_DNA"/>
</dbReference>